<accession>A0ABV9L113</accession>
<dbReference type="Proteomes" id="UP001596023">
    <property type="component" value="Unassembled WGS sequence"/>
</dbReference>
<keyword evidence="2" id="KW-0449">Lipoprotein</keyword>
<proteinExistence type="predicted"/>
<comment type="caution">
    <text evidence="2">The sequence shown here is derived from an EMBL/GenBank/DDBJ whole genome shotgun (WGS) entry which is preliminary data.</text>
</comment>
<evidence type="ECO:0000256" key="1">
    <source>
        <dbReference type="SAM" id="SignalP"/>
    </source>
</evidence>
<keyword evidence="1" id="KW-0732">Signal</keyword>
<keyword evidence="3" id="KW-1185">Reference proteome</keyword>
<dbReference type="EMBL" id="JBHSGN010000103">
    <property type="protein sequence ID" value="MFC4675526.1"/>
    <property type="molecule type" value="Genomic_DNA"/>
</dbReference>
<dbReference type="SUPFAM" id="SSF48452">
    <property type="entry name" value="TPR-like"/>
    <property type="match status" value="1"/>
</dbReference>
<reference evidence="3" key="1">
    <citation type="journal article" date="2019" name="Int. J. Syst. Evol. Microbiol.">
        <title>The Global Catalogue of Microorganisms (GCM) 10K type strain sequencing project: providing services to taxonomists for standard genome sequencing and annotation.</title>
        <authorList>
            <consortium name="The Broad Institute Genomics Platform"/>
            <consortium name="The Broad Institute Genome Sequencing Center for Infectious Disease"/>
            <person name="Wu L."/>
            <person name="Ma J."/>
        </authorList>
    </citation>
    <scope>NUCLEOTIDE SEQUENCE [LARGE SCALE GENOMIC DNA]</scope>
    <source>
        <strain evidence="3">CCUG 66188</strain>
    </source>
</reference>
<evidence type="ECO:0000313" key="2">
    <source>
        <dbReference type="EMBL" id="MFC4675526.1"/>
    </source>
</evidence>
<dbReference type="InterPro" id="IPR041662">
    <property type="entry name" value="SusD-like_2"/>
</dbReference>
<dbReference type="InterPro" id="IPR011990">
    <property type="entry name" value="TPR-like_helical_dom_sf"/>
</dbReference>
<feature type="chain" id="PRO_5045574041" evidence="1">
    <location>
        <begin position="27"/>
        <end position="544"/>
    </location>
</feature>
<name>A0ABV9L113_9BACT</name>
<gene>
    <name evidence="2" type="ORF">ACFO6W_17675</name>
</gene>
<dbReference type="Pfam" id="PF12771">
    <property type="entry name" value="SusD-like_2"/>
    <property type="match status" value="1"/>
</dbReference>
<dbReference type="PROSITE" id="PS51257">
    <property type="entry name" value="PROKAR_LIPOPROTEIN"/>
    <property type="match status" value="1"/>
</dbReference>
<sequence length="544" mass="61636">MMKKIILYIYATVCLIGFTTSCNDFGDVNNDPEHLNPGNMDYGLMFTQVQSQIAGSDWDIWRNSCIYAANMMQHTASADWSQGVFYTWSEGYNAAYWDGFYVGGRAPIRNIIEVIAQWKDKPGYANEVQYARVMKAFMLHRMTDLYGDVPYFEAGQPSLTGYPKYDTQESIYDDLLKELDEVNTALSSPSSQNTIGSADVIYKGNPEKWRKFANSLMLRIAMRLSKADAGKAKTWTEKAVANGLFTNAEDNAALPHADGLVTDDSAEPFGKILSNEDPAKFYLSEYFIGQLKETKDPRIHLIATRCSTNPEEKWLGDFDFGDSSDAGKLIGLPIGYRAAEGNWDLANAPGYPGQDWRKYYALPNRKTYSRPDVPSMLVTYTENNLLLADAAARGFIPGGNATAKEYLEKGIRAAMHQFSFYIAARTEYNLYLSDASINDYVTEALNRFDANQLKEINWQYYVTTFGDEYETFANWRRTGYPEIKSVYAAPHNRPTYPNSISSEIPRRFTYPINESQNNAGNYNDAVKRLSDGDKMTSRVWWDKE</sequence>
<evidence type="ECO:0000313" key="3">
    <source>
        <dbReference type="Proteomes" id="UP001596023"/>
    </source>
</evidence>
<protein>
    <submittedName>
        <fullName evidence="2">SusD/RagB family nutrient-binding outer membrane lipoprotein</fullName>
    </submittedName>
</protein>
<organism evidence="2 3">
    <name type="scientific">Dysgonomonas termitidis</name>
    <dbReference type="NCBI Taxonomy" id="1516126"/>
    <lineage>
        <taxon>Bacteria</taxon>
        <taxon>Pseudomonadati</taxon>
        <taxon>Bacteroidota</taxon>
        <taxon>Bacteroidia</taxon>
        <taxon>Bacteroidales</taxon>
        <taxon>Dysgonomonadaceae</taxon>
        <taxon>Dysgonomonas</taxon>
    </lineage>
</organism>
<dbReference type="Gene3D" id="1.25.40.390">
    <property type="match status" value="1"/>
</dbReference>
<feature type="signal peptide" evidence="1">
    <location>
        <begin position="1"/>
        <end position="26"/>
    </location>
</feature>